<feature type="region of interest" description="Disordered" evidence="1">
    <location>
        <begin position="993"/>
        <end position="1124"/>
    </location>
</feature>
<dbReference type="VEuPathDB" id="FungiDB:CLCR_09476"/>
<protein>
    <recommendedName>
        <fullName evidence="2">Clr5 domain-containing protein</fullName>
    </recommendedName>
</protein>
<feature type="compositionally biased region" description="Basic residues" evidence="1">
    <location>
        <begin position="993"/>
        <end position="1003"/>
    </location>
</feature>
<keyword evidence="4" id="KW-1185">Reference proteome</keyword>
<feature type="region of interest" description="Disordered" evidence="1">
    <location>
        <begin position="888"/>
        <end position="927"/>
    </location>
</feature>
<feature type="compositionally biased region" description="Polar residues" evidence="1">
    <location>
        <begin position="1016"/>
        <end position="1031"/>
    </location>
</feature>
<dbReference type="AlphaFoldDB" id="A0A1C1CYD1"/>
<comment type="caution">
    <text evidence="3">The sequence shown here is derived from an EMBL/GenBank/DDBJ whole genome shotgun (WGS) entry which is preliminary data.</text>
</comment>
<dbReference type="VEuPathDB" id="FungiDB:G647_00405"/>
<dbReference type="Gene3D" id="1.25.40.10">
    <property type="entry name" value="Tetratricopeptide repeat domain"/>
    <property type="match status" value="1"/>
</dbReference>
<dbReference type="PANTHER" id="PTHR38788:SF3">
    <property type="entry name" value="CLR5 DOMAIN-CONTAINING PROTEIN"/>
    <property type="match status" value="1"/>
</dbReference>
<dbReference type="eggNOG" id="ENOG502RZNG">
    <property type="taxonomic scope" value="Eukaryota"/>
</dbReference>
<evidence type="ECO:0000313" key="3">
    <source>
        <dbReference type="EMBL" id="OCT53438.1"/>
    </source>
</evidence>
<feature type="domain" description="Clr5" evidence="2">
    <location>
        <begin position="70"/>
        <end position="122"/>
    </location>
</feature>
<feature type="region of interest" description="Disordered" evidence="1">
    <location>
        <begin position="1"/>
        <end position="64"/>
    </location>
</feature>
<organism evidence="3 4">
    <name type="scientific">Cladophialophora carrionii</name>
    <dbReference type="NCBI Taxonomy" id="86049"/>
    <lineage>
        <taxon>Eukaryota</taxon>
        <taxon>Fungi</taxon>
        <taxon>Dikarya</taxon>
        <taxon>Ascomycota</taxon>
        <taxon>Pezizomycotina</taxon>
        <taxon>Eurotiomycetes</taxon>
        <taxon>Chaetothyriomycetidae</taxon>
        <taxon>Chaetothyriales</taxon>
        <taxon>Herpotrichiellaceae</taxon>
        <taxon>Cladophialophora</taxon>
    </lineage>
</organism>
<dbReference type="Pfam" id="PF14420">
    <property type="entry name" value="Clr5"/>
    <property type="match status" value="1"/>
</dbReference>
<feature type="compositionally biased region" description="Polar residues" evidence="1">
    <location>
        <begin position="49"/>
        <end position="64"/>
    </location>
</feature>
<evidence type="ECO:0000256" key="1">
    <source>
        <dbReference type="SAM" id="MobiDB-lite"/>
    </source>
</evidence>
<feature type="compositionally biased region" description="Polar residues" evidence="1">
    <location>
        <begin position="197"/>
        <end position="214"/>
    </location>
</feature>
<accession>A0A1C1CYD1</accession>
<dbReference type="InterPro" id="IPR025676">
    <property type="entry name" value="Clr5_dom"/>
</dbReference>
<dbReference type="InterPro" id="IPR011990">
    <property type="entry name" value="TPR-like_helical_dom_sf"/>
</dbReference>
<feature type="compositionally biased region" description="Acidic residues" evidence="1">
    <location>
        <begin position="1045"/>
        <end position="1059"/>
    </location>
</feature>
<feature type="compositionally biased region" description="Basic and acidic residues" evidence="1">
    <location>
        <begin position="1111"/>
        <end position="1124"/>
    </location>
</feature>
<sequence length="1124" mass="126331">MAPLDLPGETDSSSQPANDHAGASRGSRRPPTDQLEYYAMDSGLDDQSEVTPHTDPQSSSLSWRTAAPTQQEWLSIKDVFTQLYIGENRRLKDVRAILSRRHGFDASEKMFKRRIADWKIHKNYKAKEKELLAKRVKACVEAGHDVHSISFRGRPLKLDRVKRQYRSDKRFTRVWEQLSQSPDDICVDEAAVKEESPSSNTTISRTLPDPSTSPECAKTHVHGNEGQELATLTVLPPTDLYNTEIILFHTREAVQWQFTTFTPLKSKELQARFPDMIPAEVRTGQTDQVSAFWLGLYRGFDYFHNGRADDAWTTFDGCCNMVQPLIKSAPLQLLSCLLVHFATPWEGLAALEQQLLGFMSSMAESSLGEHHPLARALRMITAADLRDRAIESMMQLVVEGYKAHRKSDNSSYFALRVDQIDALRKRKSFQHARFLCQQLLKDSQAMRPKRYRTALAALGRLYAEQHEEFALEGVAHRILAHETFDSGSANSSTASWACDQLATLAMSRGDYPVAEQYLRRAASMSHAGLPHRGPSRDSLIKRLAMCMHQQGKEVGVDRVGKGFGIARDSEWRFSVRSVVQYSKIELEQCLNSRNKDFDYCTSDSGQGCPIAARYFGGIELKSTRSPSTEGWEVLDPAVIMSPSYHRAAYFGHLEFPADPVAVVGLLKGKSNFQTWHSAIQPILLSNASSSELIIGVWTEPRCPTPCTAEQQAAFDEGRRRWHTANTGTCRFIRATLAENVVPFVRQYNTAKTLFFNLVWLYGEDSGIDTQGGPPVPVNAHTMSAKRGRASLLAVLEAKRTLDYLPPVGVTTLTIPSPTTPTSVCTVSSSSSTTDGAATRHHLKSLPSTLREEPSPEHHLTLIRSFERASISDSNSHSNQNQNLETIHEQDHEHEEPHPGRRIRISSGHAIGSSLTPGDGDGDKDGSVDMHMRVLSERSISPLTLSDSTSTCDEKLHRRNIIERFMLRRTYKQDADHCHRHYHHHHGYDYRLHRHRHRHRHRHQNDHSQSRLHLEEISSNSVNKPTTTSFDTSHSRTKKRQASAELEIEDGSGDGDEGEREGEGGERRPKASIVSMFRAVKPGKVRKRDKFSLSSFPLRRLDANGSRRGSGKAKEKSRADTDDTM</sequence>
<feature type="compositionally biased region" description="Basic and acidic residues" evidence="1">
    <location>
        <begin position="888"/>
        <end position="898"/>
    </location>
</feature>
<reference evidence="4" key="1">
    <citation type="submission" date="2015-07" db="EMBL/GenBank/DDBJ databases">
        <authorList>
            <person name="Teixeira M.M."/>
            <person name="Souza R.C."/>
            <person name="Almeida L.G."/>
            <person name="Vicente V.A."/>
            <person name="de Hoog S."/>
            <person name="Bocca A.L."/>
            <person name="de Almeida S.R."/>
            <person name="Vasconcelos A.T."/>
            <person name="Felipe M.S."/>
        </authorList>
    </citation>
    <scope>NUCLEOTIDE SEQUENCE [LARGE SCALE GENOMIC DNA]</scope>
    <source>
        <strain evidence="4">KSF</strain>
    </source>
</reference>
<evidence type="ECO:0000259" key="2">
    <source>
        <dbReference type="Pfam" id="PF14420"/>
    </source>
</evidence>
<feature type="region of interest" description="Disordered" evidence="1">
    <location>
        <begin position="192"/>
        <end position="219"/>
    </location>
</feature>
<name>A0A1C1CYD1_9EURO</name>
<dbReference type="Proteomes" id="UP000094526">
    <property type="component" value="Unassembled WGS sequence"/>
</dbReference>
<dbReference type="STRING" id="86049.A0A1C1CYD1"/>
<feature type="region of interest" description="Disordered" evidence="1">
    <location>
        <begin position="818"/>
        <end position="839"/>
    </location>
</feature>
<dbReference type="OrthoDB" id="539213at2759"/>
<dbReference type="PANTHER" id="PTHR38788">
    <property type="entry name" value="CLR5 DOMAIN-CONTAINING PROTEIN"/>
    <property type="match status" value="1"/>
</dbReference>
<feature type="compositionally biased region" description="Basic and acidic residues" evidence="1">
    <location>
        <begin position="1004"/>
        <end position="1015"/>
    </location>
</feature>
<dbReference type="VEuPathDB" id="FungiDB:G647_00406"/>
<proteinExistence type="predicted"/>
<dbReference type="EMBL" id="LGRB01000008">
    <property type="protein sequence ID" value="OCT53438.1"/>
    <property type="molecule type" value="Genomic_DNA"/>
</dbReference>
<evidence type="ECO:0000313" key="4">
    <source>
        <dbReference type="Proteomes" id="UP000094526"/>
    </source>
</evidence>
<gene>
    <name evidence="3" type="ORF">CLCR_09476</name>
</gene>
<feature type="compositionally biased region" description="Low complexity" evidence="1">
    <location>
        <begin position="818"/>
        <end position="833"/>
    </location>
</feature>